<accession>A0A087T570</accession>
<evidence type="ECO:0000313" key="2">
    <source>
        <dbReference type="Proteomes" id="UP000054359"/>
    </source>
</evidence>
<name>A0A087T570_STEMI</name>
<evidence type="ECO:0000313" key="1">
    <source>
        <dbReference type="EMBL" id="KFM60259.1"/>
    </source>
</evidence>
<sequence length="64" mass="7455">MFPYSCRSGQTLSKNWQKSFLIPNHQWFPPFDPNANKIRTINVKYKGIHVATYVKLLSLSSLLE</sequence>
<feature type="non-terminal residue" evidence="1">
    <location>
        <position position="64"/>
    </location>
</feature>
<reference evidence="1 2" key="1">
    <citation type="submission" date="2013-11" db="EMBL/GenBank/DDBJ databases">
        <title>Genome sequencing of Stegodyphus mimosarum.</title>
        <authorList>
            <person name="Bechsgaard J."/>
        </authorList>
    </citation>
    <scope>NUCLEOTIDE SEQUENCE [LARGE SCALE GENOMIC DNA]</scope>
</reference>
<dbReference type="AlphaFoldDB" id="A0A087T570"/>
<proteinExistence type="predicted"/>
<keyword evidence="2" id="KW-1185">Reference proteome</keyword>
<protein>
    <submittedName>
        <fullName evidence="1">Uncharacterized protein</fullName>
    </submittedName>
</protein>
<dbReference type="Proteomes" id="UP000054359">
    <property type="component" value="Unassembled WGS sequence"/>
</dbReference>
<dbReference type="EMBL" id="KK113457">
    <property type="protein sequence ID" value="KFM60259.1"/>
    <property type="molecule type" value="Genomic_DNA"/>
</dbReference>
<gene>
    <name evidence="1" type="ORF">X975_24213</name>
</gene>
<organism evidence="1 2">
    <name type="scientific">Stegodyphus mimosarum</name>
    <name type="common">African social velvet spider</name>
    <dbReference type="NCBI Taxonomy" id="407821"/>
    <lineage>
        <taxon>Eukaryota</taxon>
        <taxon>Metazoa</taxon>
        <taxon>Ecdysozoa</taxon>
        <taxon>Arthropoda</taxon>
        <taxon>Chelicerata</taxon>
        <taxon>Arachnida</taxon>
        <taxon>Araneae</taxon>
        <taxon>Araneomorphae</taxon>
        <taxon>Entelegynae</taxon>
        <taxon>Eresoidea</taxon>
        <taxon>Eresidae</taxon>
        <taxon>Stegodyphus</taxon>
    </lineage>
</organism>